<evidence type="ECO:0000313" key="4">
    <source>
        <dbReference type="Proteomes" id="UP001642464"/>
    </source>
</evidence>
<dbReference type="InterPro" id="IPR019734">
    <property type="entry name" value="TPR_rpt"/>
</dbReference>
<feature type="compositionally biased region" description="Basic and acidic residues" evidence="2">
    <location>
        <begin position="861"/>
        <end position="873"/>
    </location>
</feature>
<evidence type="ECO:0000313" key="3">
    <source>
        <dbReference type="EMBL" id="CAK9033478.1"/>
    </source>
</evidence>
<feature type="compositionally biased region" description="Polar residues" evidence="2">
    <location>
        <begin position="201"/>
        <end position="211"/>
    </location>
</feature>
<dbReference type="PROSITE" id="PS50005">
    <property type="entry name" value="TPR"/>
    <property type="match status" value="3"/>
</dbReference>
<feature type="region of interest" description="Disordered" evidence="2">
    <location>
        <begin position="201"/>
        <end position="224"/>
    </location>
</feature>
<dbReference type="SMART" id="SM00028">
    <property type="entry name" value="TPR"/>
    <property type="match status" value="6"/>
</dbReference>
<name>A0ABP0L2S9_9DINO</name>
<dbReference type="PANTHER" id="PTHR19959:SF119">
    <property type="entry name" value="FUNGAL LIPASE-LIKE DOMAIN-CONTAINING PROTEIN"/>
    <property type="match status" value="1"/>
</dbReference>
<keyword evidence="1" id="KW-0802">TPR repeat</keyword>
<sequence>MAGSLAGLPTEVLWPSHMVERLPLQQLSQLRRVCRSLNQTCGPVLLQRDREVREAFNDMVSRVRKVLEGLPEDLQEEGNEQKAVDVWDLMTWLKGKCSTILEVLEVTRDKYLGTEVVNGDVSEILADIVQRARQEAVGDIRTLHVEAACIFIHAARRIEELLQPIVLPRLVSGLHSSSVVLYLLMHPPSEIESVYSVTDQTRSRTRPSQPRQFPGTITEDTGGAWPEDLALPESMPGGTDLAKLQELEHQLLEARARQPGDSQELALILARLGQVKMNLGHQAEAIEHLNESLQLQRSLRPGDSMEVALILTRLGQMNRLQGHDAEAIEQLKESLRMQQSLHGDCDHEGIADTLHQLGVVTAHTGDLKEALWYMKESLRIERSLHGDIQHPGIADALHELGNVTAQTGDLKEALQYLKESLRMKQSLHGDEDHRGIAVTLQELGNVTAQNGDLKEALRYLKESLRMKQSLHGDIDHPDIALTLHMLGDVTAQTGDWKEALRCLKESLRMQRSLHGDGDHPDIAVTLHMLGDVTVQAGDLKEAHKYRQELSQMVLRLQSKGCVDWSERARTEKDADLEETVLDVDLKGPVSFLYIRLAIRSVLSLQAIRLVTAATGNAQRRRQKGGGGMHVGFVPVPGLPLVVSEGCSEPHAPKGGEGGDGAESSVEKEGPVSTMRASLAAGVRWALGRPREAEEAPEARKEAGVASAVRKPERVSTGQELAGKAWCRSCERSDFGRFCPQCGQHLVHEVVTPSGHYRLTAEVEEGTVSPPKAKSTLPFQSSAEPDTPWSERGSVDQSFGPSDVDRPEASRSDVSGWPAEKQKPSISEAEFTEEEGMTVARSFARKILPDGGQSSDEEMAEEAQKPEPDRKSLSELEDEDLDVLVEETLGNWRRAEEHEESDIELLEDDQDVVVEELEDEPDRALEAPFDQPPNELAPKSLLKEFEASPASLAPPAAELPAPSGEKPEASKVQEPASLAPPAELPAPSGEKPEAVKVQESTAPKSTRGVRRRTGAIADGGRRGGRGEDGQSRNLERRGLFSVLRPEEAEVGGSKVAVSDAPPADAPSGGASGSAAPSAASTAPVEDGEALDVV</sequence>
<feature type="compositionally biased region" description="Basic and acidic residues" evidence="2">
    <location>
        <begin position="689"/>
        <end position="702"/>
    </location>
</feature>
<feature type="compositionally biased region" description="Acidic residues" evidence="2">
    <location>
        <begin position="897"/>
        <end position="920"/>
    </location>
</feature>
<protein>
    <recommendedName>
        <fullName evidence="5">Kinesin light chain</fullName>
    </recommendedName>
</protein>
<dbReference type="Proteomes" id="UP001642464">
    <property type="component" value="Unassembled WGS sequence"/>
</dbReference>
<accession>A0ABP0L2S9</accession>
<dbReference type="Gene3D" id="1.25.40.10">
    <property type="entry name" value="Tetratricopeptide repeat domain"/>
    <property type="match status" value="2"/>
</dbReference>
<proteinExistence type="predicted"/>
<keyword evidence="4" id="KW-1185">Reference proteome</keyword>
<feature type="region of interest" description="Disordered" evidence="2">
    <location>
        <begin position="763"/>
        <end position="1092"/>
    </location>
</feature>
<feature type="repeat" description="TPR" evidence="1">
    <location>
        <begin position="394"/>
        <end position="427"/>
    </location>
</feature>
<evidence type="ECO:0000256" key="2">
    <source>
        <dbReference type="SAM" id="MobiDB-lite"/>
    </source>
</evidence>
<dbReference type="InterPro" id="IPR011990">
    <property type="entry name" value="TPR-like_helical_dom_sf"/>
</dbReference>
<feature type="compositionally biased region" description="Low complexity" evidence="2">
    <location>
        <begin position="1054"/>
        <end position="1083"/>
    </location>
</feature>
<reference evidence="3 4" key="1">
    <citation type="submission" date="2024-02" db="EMBL/GenBank/DDBJ databases">
        <authorList>
            <person name="Chen Y."/>
            <person name="Shah S."/>
            <person name="Dougan E. K."/>
            <person name="Thang M."/>
            <person name="Chan C."/>
        </authorList>
    </citation>
    <scope>NUCLEOTIDE SEQUENCE [LARGE SCALE GENOMIC DNA]</scope>
</reference>
<dbReference type="PANTHER" id="PTHR19959">
    <property type="entry name" value="KINESIN LIGHT CHAIN"/>
    <property type="match status" value="1"/>
</dbReference>
<comment type="caution">
    <text evidence="3">The sequence shown here is derived from an EMBL/GenBank/DDBJ whole genome shotgun (WGS) entry which is preliminary data.</text>
</comment>
<gene>
    <name evidence="3" type="ORF">SCF082_LOCUS20502</name>
</gene>
<feature type="repeat" description="TPR" evidence="1">
    <location>
        <begin position="437"/>
        <end position="470"/>
    </location>
</feature>
<feature type="compositionally biased region" description="Acidic residues" evidence="2">
    <location>
        <begin position="874"/>
        <end position="884"/>
    </location>
</feature>
<evidence type="ECO:0008006" key="5">
    <source>
        <dbReference type="Google" id="ProtNLM"/>
    </source>
</evidence>
<dbReference type="Pfam" id="PF13424">
    <property type="entry name" value="TPR_12"/>
    <property type="match status" value="3"/>
</dbReference>
<evidence type="ECO:0000256" key="1">
    <source>
        <dbReference type="PROSITE-ProRule" id="PRU00339"/>
    </source>
</evidence>
<feature type="region of interest" description="Disordered" evidence="2">
    <location>
        <begin position="689"/>
        <end position="721"/>
    </location>
</feature>
<feature type="repeat" description="TPR" evidence="1">
    <location>
        <begin position="266"/>
        <end position="299"/>
    </location>
</feature>
<feature type="compositionally biased region" description="Basic and acidic residues" evidence="2">
    <location>
        <begin position="1018"/>
        <end position="1037"/>
    </location>
</feature>
<dbReference type="SUPFAM" id="SSF48452">
    <property type="entry name" value="TPR-like"/>
    <property type="match status" value="1"/>
</dbReference>
<dbReference type="EMBL" id="CAXAMM010014335">
    <property type="protein sequence ID" value="CAK9033478.1"/>
    <property type="molecule type" value="Genomic_DNA"/>
</dbReference>
<feature type="compositionally biased region" description="Low complexity" evidence="2">
    <location>
        <begin position="973"/>
        <end position="987"/>
    </location>
</feature>
<feature type="region of interest" description="Disordered" evidence="2">
    <location>
        <begin position="643"/>
        <end position="672"/>
    </location>
</feature>
<organism evidence="3 4">
    <name type="scientific">Durusdinium trenchii</name>
    <dbReference type="NCBI Taxonomy" id="1381693"/>
    <lineage>
        <taxon>Eukaryota</taxon>
        <taxon>Sar</taxon>
        <taxon>Alveolata</taxon>
        <taxon>Dinophyceae</taxon>
        <taxon>Suessiales</taxon>
        <taxon>Symbiodiniaceae</taxon>
        <taxon>Durusdinium</taxon>
    </lineage>
</organism>
<feature type="compositionally biased region" description="Low complexity" evidence="2">
    <location>
        <begin position="946"/>
        <end position="962"/>
    </location>
</feature>